<dbReference type="EMBL" id="GBRH01167733">
    <property type="protein sequence ID" value="JAE30163.1"/>
    <property type="molecule type" value="Transcribed_RNA"/>
</dbReference>
<sequence length="102" mass="10368">MEARKGGSGSGARTSSARTRPSASCSGTSRGAAWPAAADSTAASASSTGSISPALPIFFLPFPPSLTNFPRLALQPPAAGRRLKAYLYRLAADSARLRCAAV</sequence>
<name>A0A0A9HB93_ARUDO</name>
<reference evidence="2" key="2">
    <citation type="journal article" date="2015" name="Data Brief">
        <title>Shoot transcriptome of the giant reed, Arundo donax.</title>
        <authorList>
            <person name="Barrero R.A."/>
            <person name="Guerrero F.D."/>
            <person name="Moolhuijzen P."/>
            <person name="Goolsby J.A."/>
            <person name="Tidwell J."/>
            <person name="Bellgard S.E."/>
            <person name="Bellgard M.I."/>
        </authorList>
    </citation>
    <scope>NUCLEOTIDE SEQUENCE</scope>
    <source>
        <tissue evidence="2">Shoot tissue taken approximately 20 cm above the soil surface</tissue>
    </source>
</reference>
<reference evidence="2" key="1">
    <citation type="submission" date="2014-09" db="EMBL/GenBank/DDBJ databases">
        <authorList>
            <person name="Magalhaes I.L.F."/>
            <person name="Oliveira U."/>
            <person name="Santos F.R."/>
            <person name="Vidigal T.H.D.A."/>
            <person name="Brescovit A.D."/>
            <person name="Santos A.J."/>
        </authorList>
    </citation>
    <scope>NUCLEOTIDE SEQUENCE</scope>
    <source>
        <tissue evidence="2">Shoot tissue taken approximately 20 cm above the soil surface</tissue>
    </source>
</reference>
<feature type="compositionally biased region" description="Low complexity" evidence="1">
    <location>
        <begin position="11"/>
        <end position="32"/>
    </location>
</feature>
<accession>A0A0A9HB93</accession>
<evidence type="ECO:0000256" key="1">
    <source>
        <dbReference type="SAM" id="MobiDB-lite"/>
    </source>
</evidence>
<dbReference type="AlphaFoldDB" id="A0A0A9HB93"/>
<feature type="region of interest" description="Disordered" evidence="1">
    <location>
        <begin position="1"/>
        <end position="32"/>
    </location>
</feature>
<feature type="compositionally biased region" description="Gly residues" evidence="1">
    <location>
        <begin position="1"/>
        <end position="10"/>
    </location>
</feature>
<proteinExistence type="predicted"/>
<protein>
    <submittedName>
        <fullName evidence="2">Molybdopterin biosynthesis protein, putative</fullName>
    </submittedName>
</protein>
<organism evidence="2">
    <name type="scientific">Arundo donax</name>
    <name type="common">Giant reed</name>
    <name type="synonym">Donax arundinaceus</name>
    <dbReference type="NCBI Taxonomy" id="35708"/>
    <lineage>
        <taxon>Eukaryota</taxon>
        <taxon>Viridiplantae</taxon>
        <taxon>Streptophyta</taxon>
        <taxon>Embryophyta</taxon>
        <taxon>Tracheophyta</taxon>
        <taxon>Spermatophyta</taxon>
        <taxon>Magnoliopsida</taxon>
        <taxon>Liliopsida</taxon>
        <taxon>Poales</taxon>
        <taxon>Poaceae</taxon>
        <taxon>PACMAD clade</taxon>
        <taxon>Arundinoideae</taxon>
        <taxon>Arundineae</taxon>
        <taxon>Arundo</taxon>
    </lineage>
</organism>
<evidence type="ECO:0000313" key="2">
    <source>
        <dbReference type="EMBL" id="JAE30163.1"/>
    </source>
</evidence>